<sequence length="146" mass="16249">METLNDKGYVFPIRYQGIAGYWWNDGHCCVEIINDAAGNMNQHTIYYSHTMDMCKRALRLVYLPEVKKPVSLDENGKLPESVAGYFNAIGDGVFNTLASNELISDGETTVDIDSDLLIEKVLNVEFAVIPTGCVNEIKGTINLKNQ</sequence>
<dbReference type="EMBL" id="VSSQ01081327">
    <property type="protein sequence ID" value="MPN30273.1"/>
    <property type="molecule type" value="Genomic_DNA"/>
</dbReference>
<dbReference type="Pfam" id="PF10758">
    <property type="entry name" value="DUF2586"/>
    <property type="match status" value="1"/>
</dbReference>
<organism evidence="1">
    <name type="scientific">bioreactor metagenome</name>
    <dbReference type="NCBI Taxonomy" id="1076179"/>
    <lineage>
        <taxon>unclassified sequences</taxon>
        <taxon>metagenomes</taxon>
        <taxon>ecological metagenomes</taxon>
    </lineage>
</organism>
<protein>
    <submittedName>
        <fullName evidence="1">Uncharacterized protein</fullName>
    </submittedName>
</protein>
<name>A0A645H365_9ZZZZ</name>
<reference evidence="1" key="1">
    <citation type="submission" date="2019-08" db="EMBL/GenBank/DDBJ databases">
        <authorList>
            <person name="Kucharzyk K."/>
            <person name="Murdoch R.W."/>
            <person name="Higgins S."/>
            <person name="Loffler F."/>
        </authorList>
    </citation>
    <scope>NUCLEOTIDE SEQUENCE</scope>
</reference>
<dbReference type="InterPro" id="IPR019694">
    <property type="entry name" value="Phage_HP1_Orf23"/>
</dbReference>
<accession>A0A645H365</accession>
<comment type="caution">
    <text evidence="1">The sequence shown here is derived from an EMBL/GenBank/DDBJ whole genome shotgun (WGS) entry which is preliminary data.</text>
</comment>
<evidence type="ECO:0000313" key="1">
    <source>
        <dbReference type="EMBL" id="MPN30273.1"/>
    </source>
</evidence>
<proteinExistence type="predicted"/>
<gene>
    <name evidence="1" type="ORF">SDC9_177736</name>
</gene>
<dbReference type="AlphaFoldDB" id="A0A645H365"/>